<dbReference type="AlphaFoldDB" id="A0A8B8AUJ5"/>
<evidence type="ECO:0000313" key="2">
    <source>
        <dbReference type="RefSeq" id="XP_022294756.1"/>
    </source>
</evidence>
<gene>
    <name evidence="2" type="primary">LOC111104881</name>
</gene>
<sequence length="156" mass="18162">MTMAQEEKKEARMPQVEEVEPSWKNCYGLIKNQSDDNAKQRRAKQKQGNVSRGRDNINFAILLDLEENSDSYRRPILKILKSILDLTYSREKDVNKTISSNQISKMLEDMNIDQDANSLEEKFRKGKHCGKIENNSLRRSACKYKNIHNSSPDRKL</sequence>
<organism evidence="1 2">
    <name type="scientific">Crassostrea virginica</name>
    <name type="common">Eastern oyster</name>
    <dbReference type="NCBI Taxonomy" id="6565"/>
    <lineage>
        <taxon>Eukaryota</taxon>
        <taxon>Metazoa</taxon>
        <taxon>Spiralia</taxon>
        <taxon>Lophotrochozoa</taxon>
        <taxon>Mollusca</taxon>
        <taxon>Bivalvia</taxon>
        <taxon>Autobranchia</taxon>
        <taxon>Pteriomorphia</taxon>
        <taxon>Ostreida</taxon>
        <taxon>Ostreoidea</taxon>
        <taxon>Ostreidae</taxon>
        <taxon>Crassostrea</taxon>
    </lineage>
</organism>
<dbReference type="RefSeq" id="XP_022294756.1">
    <property type="nucleotide sequence ID" value="XM_022439048.1"/>
</dbReference>
<protein>
    <submittedName>
        <fullName evidence="2">Uncharacterized protein LOC111104881</fullName>
    </submittedName>
</protein>
<keyword evidence="1" id="KW-1185">Reference proteome</keyword>
<dbReference type="Proteomes" id="UP000694844">
    <property type="component" value="Chromosome 7"/>
</dbReference>
<reference evidence="2" key="1">
    <citation type="submission" date="2025-08" db="UniProtKB">
        <authorList>
            <consortium name="RefSeq"/>
        </authorList>
    </citation>
    <scope>IDENTIFICATION</scope>
    <source>
        <tissue evidence="2">Whole sample</tissue>
    </source>
</reference>
<name>A0A8B8AUJ5_CRAVI</name>
<dbReference type="GeneID" id="111104881"/>
<dbReference type="KEGG" id="cvn:111104881"/>
<accession>A0A8B8AUJ5</accession>
<evidence type="ECO:0000313" key="1">
    <source>
        <dbReference type="Proteomes" id="UP000694844"/>
    </source>
</evidence>
<proteinExistence type="predicted"/>